<sequence length="370" mass="41307">MARIKQGVFSWEDVLAQRYQSNKPPSLPRRRRTSPTPQPQPQCRLLSQLSPELRLMIWELALGGLRLHIIQRSPQRLGHIVCPLSTATAEQPRTRRAGEVFCEICNGGGIPQPAREGDLARAGRDADGNLLALALTCRQISLESTRLLYTLNTFEFSTPWTLPYLRPTLPLEYWEGIRSVELRWAFPGHWLPTKDPVRTVYVSAGRAQWVETCRALMRLPALQSFVLVLGSSWFSEPAEKLPVFLEPLRGLRVQRPRRCGWEKLPLHTGSGSGSGSGSELRGSSGSSASITRIRAETIGLRSPVSCVCVRPLVSTGVVTDGVSSRTLPMKEEARPTWELRLQGQPYYLHELGRVGGDLRRRGIDCAISMK</sequence>
<dbReference type="Pfam" id="PF24864">
    <property type="entry name" value="DUF7730"/>
    <property type="match status" value="1"/>
</dbReference>
<accession>A0A9W9FN70</accession>
<gene>
    <name evidence="3" type="ORF">N7532_003801</name>
</gene>
<comment type="caution">
    <text evidence="3">The sequence shown here is derived from an EMBL/GenBank/DDBJ whole genome shotgun (WGS) entry which is preliminary data.</text>
</comment>
<feature type="region of interest" description="Disordered" evidence="1">
    <location>
        <begin position="20"/>
        <end position="43"/>
    </location>
</feature>
<reference evidence="3" key="2">
    <citation type="journal article" date="2023" name="IMA Fungus">
        <title>Comparative genomic study of the Penicillium genus elucidates a diverse pangenome and 15 lateral gene transfer events.</title>
        <authorList>
            <person name="Petersen C."/>
            <person name="Sorensen T."/>
            <person name="Nielsen M.R."/>
            <person name="Sondergaard T.E."/>
            <person name="Sorensen J.L."/>
            <person name="Fitzpatrick D.A."/>
            <person name="Frisvad J.C."/>
            <person name="Nielsen K.L."/>
        </authorList>
    </citation>
    <scope>NUCLEOTIDE SEQUENCE</scope>
    <source>
        <strain evidence="3">IBT 30761</strain>
    </source>
</reference>
<reference evidence="3" key="1">
    <citation type="submission" date="2022-11" db="EMBL/GenBank/DDBJ databases">
        <authorList>
            <person name="Petersen C."/>
        </authorList>
    </citation>
    <scope>NUCLEOTIDE SEQUENCE</scope>
    <source>
        <strain evidence="3">IBT 30761</strain>
    </source>
</reference>
<feature type="region of interest" description="Disordered" evidence="1">
    <location>
        <begin position="264"/>
        <end position="286"/>
    </location>
</feature>
<organism evidence="3 4">
    <name type="scientific">Penicillium argentinense</name>
    <dbReference type="NCBI Taxonomy" id="1131581"/>
    <lineage>
        <taxon>Eukaryota</taxon>
        <taxon>Fungi</taxon>
        <taxon>Dikarya</taxon>
        <taxon>Ascomycota</taxon>
        <taxon>Pezizomycotina</taxon>
        <taxon>Eurotiomycetes</taxon>
        <taxon>Eurotiomycetidae</taxon>
        <taxon>Eurotiales</taxon>
        <taxon>Aspergillaceae</taxon>
        <taxon>Penicillium</taxon>
    </lineage>
</organism>
<evidence type="ECO:0000313" key="4">
    <source>
        <dbReference type="Proteomes" id="UP001149074"/>
    </source>
</evidence>
<feature type="compositionally biased region" description="Low complexity" evidence="1">
    <location>
        <begin position="277"/>
        <end position="286"/>
    </location>
</feature>
<dbReference type="EMBL" id="JAPQKI010000004">
    <property type="protein sequence ID" value="KAJ5103272.1"/>
    <property type="molecule type" value="Genomic_DNA"/>
</dbReference>
<dbReference type="InterPro" id="IPR056632">
    <property type="entry name" value="DUF7730"/>
</dbReference>
<name>A0A9W9FN70_9EURO</name>
<evidence type="ECO:0000256" key="1">
    <source>
        <dbReference type="SAM" id="MobiDB-lite"/>
    </source>
</evidence>
<protein>
    <recommendedName>
        <fullName evidence="2">DUF7730 domain-containing protein</fullName>
    </recommendedName>
</protein>
<dbReference type="AlphaFoldDB" id="A0A9W9FN70"/>
<dbReference type="PANTHER" id="PTHR38790">
    <property type="entry name" value="2EXR DOMAIN-CONTAINING PROTEIN-RELATED"/>
    <property type="match status" value="1"/>
</dbReference>
<dbReference type="RefSeq" id="XP_056476652.1">
    <property type="nucleotide sequence ID" value="XM_056616295.1"/>
</dbReference>
<dbReference type="GeneID" id="81355274"/>
<proteinExistence type="predicted"/>
<dbReference type="PANTHER" id="PTHR38790:SF9">
    <property type="entry name" value="F-BOX DOMAIN-CONTAINING PROTEIN"/>
    <property type="match status" value="1"/>
</dbReference>
<evidence type="ECO:0000259" key="2">
    <source>
        <dbReference type="Pfam" id="PF24864"/>
    </source>
</evidence>
<evidence type="ECO:0000313" key="3">
    <source>
        <dbReference type="EMBL" id="KAJ5103272.1"/>
    </source>
</evidence>
<feature type="domain" description="DUF7730" evidence="2">
    <location>
        <begin position="39"/>
        <end position="257"/>
    </location>
</feature>
<dbReference type="Proteomes" id="UP001149074">
    <property type="component" value="Unassembled WGS sequence"/>
</dbReference>
<keyword evidence="4" id="KW-1185">Reference proteome</keyword>
<dbReference type="OrthoDB" id="4757095at2759"/>